<sequence length="150" mass="17115">MSEERDPNSVVAVPKITTSRLLKLAEPIVTSYVPWASAIFKTYKAFKNDPELQEFAKECNDYMIDQYNKKSPIIKDSIVSVKSWSFLSFRWSTAKATTSSFSEEKTGQSVPENLENVTICSAKSLEPTCSTIWADFNDFNHSIQTKIWKR</sequence>
<evidence type="ECO:0000313" key="2">
    <source>
        <dbReference type="WBParaSite" id="JU765_v2.g9669.t1"/>
    </source>
</evidence>
<dbReference type="Proteomes" id="UP000887576">
    <property type="component" value="Unplaced"/>
</dbReference>
<protein>
    <submittedName>
        <fullName evidence="2">Uncharacterized protein</fullName>
    </submittedName>
</protein>
<evidence type="ECO:0000313" key="1">
    <source>
        <dbReference type="Proteomes" id="UP000887576"/>
    </source>
</evidence>
<dbReference type="WBParaSite" id="JU765_v2.g9669.t1">
    <property type="protein sequence ID" value="JU765_v2.g9669.t1"/>
    <property type="gene ID" value="JU765_v2.g9669"/>
</dbReference>
<organism evidence="1 2">
    <name type="scientific">Panagrolaimus sp. JU765</name>
    <dbReference type="NCBI Taxonomy" id="591449"/>
    <lineage>
        <taxon>Eukaryota</taxon>
        <taxon>Metazoa</taxon>
        <taxon>Ecdysozoa</taxon>
        <taxon>Nematoda</taxon>
        <taxon>Chromadorea</taxon>
        <taxon>Rhabditida</taxon>
        <taxon>Tylenchina</taxon>
        <taxon>Panagrolaimomorpha</taxon>
        <taxon>Panagrolaimoidea</taxon>
        <taxon>Panagrolaimidae</taxon>
        <taxon>Panagrolaimus</taxon>
    </lineage>
</organism>
<accession>A0AC34RRV1</accession>
<proteinExistence type="predicted"/>
<reference evidence="2" key="1">
    <citation type="submission" date="2022-11" db="UniProtKB">
        <authorList>
            <consortium name="WormBaseParasite"/>
        </authorList>
    </citation>
    <scope>IDENTIFICATION</scope>
</reference>
<name>A0AC34RRV1_9BILA</name>